<feature type="transmembrane region" description="Helical" evidence="2">
    <location>
        <begin position="112"/>
        <end position="130"/>
    </location>
</feature>
<reference evidence="4 5" key="1">
    <citation type="submission" date="2017-08" db="EMBL/GenBank/DDBJ databases">
        <title>Substantial Increase in Enzyme Production by Combined Drug-Resistance Mutations in Paenibacillus agaridevorans.</title>
        <authorList>
            <person name="Tanaka Y."/>
            <person name="Funane K."/>
            <person name="Hosaka T."/>
            <person name="Shiwa Y."/>
            <person name="Fujita N."/>
            <person name="Miyazaki T."/>
            <person name="Yoshikawa H."/>
            <person name="Murakami K."/>
            <person name="Kasahara K."/>
            <person name="Inaoka T."/>
            <person name="Hiraga Y."/>
            <person name="Ochi K."/>
        </authorList>
    </citation>
    <scope>NUCLEOTIDE SEQUENCE [LARGE SCALE GENOMIC DNA]</scope>
    <source>
        <strain evidence="4 5">T-3040</strain>
    </source>
</reference>
<proteinExistence type="predicted"/>
<keyword evidence="5" id="KW-1185">Reference proteome</keyword>
<feature type="transmembrane region" description="Helical" evidence="2">
    <location>
        <begin position="69"/>
        <end position="86"/>
    </location>
</feature>
<dbReference type="PROSITE" id="PS51257">
    <property type="entry name" value="PROKAR_LIPOPROTEIN"/>
    <property type="match status" value="1"/>
</dbReference>
<dbReference type="InterPro" id="IPR025403">
    <property type="entry name" value="TgpA-like_C"/>
</dbReference>
<feature type="transmembrane region" description="Helical" evidence="2">
    <location>
        <begin position="159"/>
        <end position="178"/>
    </location>
</feature>
<dbReference type="InterPro" id="IPR052901">
    <property type="entry name" value="Bact_TGase-like"/>
</dbReference>
<feature type="domain" description="Transglutaminase-like" evidence="3">
    <location>
        <begin position="496"/>
        <end position="584"/>
    </location>
</feature>
<evidence type="ECO:0000256" key="2">
    <source>
        <dbReference type="SAM" id="Phobius"/>
    </source>
</evidence>
<keyword evidence="2" id="KW-0812">Transmembrane</keyword>
<feature type="transmembrane region" description="Helical" evidence="2">
    <location>
        <begin position="624"/>
        <end position="644"/>
    </location>
</feature>
<comment type="caution">
    <text evidence="4">The sequence shown here is derived from an EMBL/GenBank/DDBJ whole genome shotgun (WGS) entry which is preliminary data.</text>
</comment>
<evidence type="ECO:0000259" key="3">
    <source>
        <dbReference type="SMART" id="SM00460"/>
    </source>
</evidence>
<accession>A0A2R5EM74</accession>
<dbReference type="EMBL" id="BDQX01000036">
    <property type="protein sequence ID" value="GBG06058.1"/>
    <property type="molecule type" value="Genomic_DNA"/>
</dbReference>
<feature type="transmembrane region" description="Helical" evidence="2">
    <location>
        <begin position="46"/>
        <end position="62"/>
    </location>
</feature>
<dbReference type="InterPro" id="IPR038765">
    <property type="entry name" value="Papain-like_cys_pep_sf"/>
</dbReference>
<dbReference type="Proteomes" id="UP000245202">
    <property type="component" value="Unassembled WGS sequence"/>
</dbReference>
<dbReference type="SMART" id="SM00460">
    <property type="entry name" value="TGc"/>
    <property type="match status" value="1"/>
</dbReference>
<evidence type="ECO:0000313" key="4">
    <source>
        <dbReference type="EMBL" id="GBG06058.1"/>
    </source>
</evidence>
<feature type="transmembrane region" description="Helical" evidence="2">
    <location>
        <begin position="20"/>
        <end position="40"/>
    </location>
</feature>
<keyword evidence="2" id="KW-1133">Transmembrane helix</keyword>
<dbReference type="Pfam" id="PF01841">
    <property type="entry name" value="Transglut_core"/>
    <property type="match status" value="1"/>
</dbReference>
<evidence type="ECO:0000313" key="5">
    <source>
        <dbReference type="Proteomes" id="UP000245202"/>
    </source>
</evidence>
<dbReference type="Pfam" id="PF13559">
    <property type="entry name" value="DUF4129"/>
    <property type="match status" value="1"/>
</dbReference>
<dbReference type="InterPro" id="IPR002931">
    <property type="entry name" value="Transglutaminase-like"/>
</dbReference>
<gene>
    <name evidence="4" type="ORF">PAT3040_00553</name>
</gene>
<feature type="compositionally biased region" description="Polar residues" evidence="1">
    <location>
        <begin position="253"/>
        <end position="267"/>
    </location>
</feature>
<evidence type="ECO:0000256" key="1">
    <source>
        <dbReference type="SAM" id="MobiDB-lite"/>
    </source>
</evidence>
<dbReference type="PANTHER" id="PTHR42736:SF1">
    <property type="entry name" value="PROTEIN-GLUTAMINE GAMMA-GLUTAMYLTRANSFERASE"/>
    <property type="match status" value="1"/>
</dbReference>
<dbReference type="Gene3D" id="3.10.620.30">
    <property type="match status" value="1"/>
</dbReference>
<name>A0A2R5EM74_9BACL</name>
<feature type="transmembrane region" description="Helical" evidence="2">
    <location>
        <begin position="137"/>
        <end position="153"/>
    </location>
</feature>
<dbReference type="PANTHER" id="PTHR42736">
    <property type="entry name" value="PROTEIN-GLUTAMINE GAMMA-GLUTAMYLTRANSFERASE"/>
    <property type="match status" value="1"/>
</dbReference>
<sequence length="746" mass="84316">MKKVLSWVGAYMAAGWYERFVSLFVGVILMACVAVFDGYWWPESYTIAYATLVAAIIVDALLPQKLRWVRWTFQLIAAIWVTYRFARKEWYIAAPADSSEWGWWMEQQLAQLHPFIWISLALLGLHMLFAAWATTRTRLFGIVGAALLVLTIADSFTPIWLWDDVAIVVFTGLLWLVIHHLRKLQLTHPDSWRTLFEYPVGLITPTFIVLALLVLIGVNVPSTAPLLQDPYTLWKNARGEQVRVFLGDKAVPANNTPQSTANASSGYSREDGSLGGGFDYDYSPMMTVSTSQRSYWRGESKAIYTGTGWVDADNRTIDTTARVNQEQALLAAEDRSLAETVEVSQIISMIREDTYPVLFGAAPVSSVNWINEESGNFSPNLMRWKPYEWELRWGDPDSYPKSYSLTSTITLLDEEGLKEADASFSEQNLQQVYTSLPASLPQRVRDLAVQISAGGANDYEKARLIEDYLRSNFVYNNKPDLSKLSGTSEDFVDQFLFELMEGYCDYFSSAMAVLARSLDMPARWVKGFAPGVLPADLYGPGEMLDGEDFNPSGAGMYTVRNSDAHSWVEIYFEGYGWISFEATAGFSFPYMVAEGEETPLPTVAPSVDEPVVNAELPTESKGTAVWMIVVVSALVAGAALWLVLRRRDIPVLWNKLVGRDYSSNELIVVETNRLLRQCHKRGMRREEHETLREAILRWSKQQKRLTDDFRYVLDSFEHAKYGQAAVSREEAERFAGKIRYLIGELK</sequence>
<dbReference type="SUPFAM" id="SSF54001">
    <property type="entry name" value="Cysteine proteinases"/>
    <property type="match status" value="1"/>
</dbReference>
<dbReference type="AlphaFoldDB" id="A0A2R5EM74"/>
<feature type="transmembrane region" description="Helical" evidence="2">
    <location>
        <begin position="198"/>
        <end position="218"/>
    </location>
</feature>
<keyword evidence="2" id="KW-0472">Membrane</keyword>
<feature type="region of interest" description="Disordered" evidence="1">
    <location>
        <begin position="251"/>
        <end position="270"/>
    </location>
</feature>
<protein>
    <recommendedName>
        <fullName evidence="3">Transglutaminase-like domain-containing protein</fullName>
    </recommendedName>
</protein>
<dbReference type="RefSeq" id="WP_108991455.1">
    <property type="nucleotide sequence ID" value="NZ_BDQX01000036.1"/>
</dbReference>
<organism evidence="4 5">
    <name type="scientific">Paenibacillus agaridevorans</name>
    <dbReference type="NCBI Taxonomy" id="171404"/>
    <lineage>
        <taxon>Bacteria</taxon>
        <taxon>Bacillati</taxon>
        <taxon>Bacillota</taxon>
        <taxon>Bacilli</taxon>
        <taxon>Bacillales</taxon>
        <taxon>Paenibacillaceae</taxon>
        <taxon>Paenibacillus</taxon>
    </lineage>
</organism>